<evidence type="ECO:0000256" key="2">
    <source>
        <dbReference type="SAM" id="Phobius"/>
    </source>
</evidence>
<evidence type="ECO:0000256" key="1">
    <source>
        <dbReference type="SAM" id="MobiDB-lite"/>
    </source>
</evidence>
<sequence>MSSLDNSLQTFSNELGTRPFFATSLCVFGLASPLKLLLQFMVRNLSHFVFSIHRKSDQKLEHTYQVFFLRQKKKLHIGTWPIARLPPSTKNSHTLLKERKMARHSPTLVDRRDSFAAPQRCALSDATERPRQQPARNNAWKRSQRDGKKWKKAPERDRPADAPRPFESFVELPLQTP</sequence>
<reference evidence="3" key="1">
    <citation type="journal article" date="2023" name="Mol. Phylogenet. Evol.">
        <title>Genome-scale phylogeny and comparative genomics of the fungal order Sordariales.</title>
        <authorList>
            <person name="Hensen N."/>
            <person name="Bonometti L."/>
            <person name="Westerberg I."/>
            <person name="Brannstrom I.O."/>
            <person name="Guillou S."/>
            <person name="Cros-Aarteil S."/>
            <person name="Calhoun S."/>
            <person name="Haridas S."/>
            <person name="Kuo A."/>
            <person name="Mondo S."/>
            <person name="Pangilinan J."/>
            <person name="Riley R."/>
            <person name="LaButti K."/>
            <person name="Andreopoulos B."/>
            <person name="Lipzen A."/>
            <person name="Chen C."/>
            <person name="Yan M."/>
            <person name="Daum C."/>
            <person name="Ng V."/>
            <person name="Clum A."/>
            <person name="Steindorff A."/>
            <person name="Ohm R.A."/>
            <person name="Martin F."/>
            <person name="Silar P."/>
            <person name="Natvig D.O."/>
            <person name="Lalanne C."/>
            <person name="Gautier V."/>
            <person name="Ament-Velasquez S.L."/>
            <person name="Kruys A."/>
            <person name="Hutchinson M.I."/>
            <person name="Powell A.J."/>
            <person name="Barry K."/>
            <person name="Miller A.N."/>
            <person name="Grigoriev I.V."/>
            <person name="Debuchy R."/>
            <person name="Gladieux P."/>
            <person name="Hiltunen Thoren M."/>
            <person name="Johannesson H."/>
        </authorList>
    </citation>
    <scope>NUCLEOTIDE SEQUENCE</scope>
    <source>
        <strain evidence="3">CBS 626.80</strain>
    </source>
</reference>
<comment type="caution">
    <text evidence="3">The sequence shown here is derived from an EMBL/GenBank/DDBJ whole genome shotgun (WGS) entry which is preliminary data.</text>
</comment>
<organism evidence="3 4">
    <name type="scientific">Pseudoneurospora amorphoporcata</name>
    <dbReference type="NCBI Taxonomy" id="241081"/>
    <lineage>
        <taxon>Eukaryota</taxon>
        <taxon>Fungi</taxon>
        <taxon>Dikarya</taxon>
        <taxon>Ascomycota</taxon>
        <taxon>Pezizomycotina</taxon>
        <taxon>Sordariomycetes</taxon>
        <taxon>Sordariomycetidae</taxon>
        <taxon>Sordariales</taxon>
        <taxon>Sordariaceae</taxon>
        <taxon>Pseudoneurospora</taxon>
    </lineage>
</organism>
<protein>
    <submittedName>
        <fullName evidence="3">Uncharacterized protein</fullName>
    </submittedName>
</protein>
<feature type="compositionally biased region" description="Basic and acidic residues" evidence="1">
    <location>
        <begin position="143"/>
        <end position="161"/>
    </location>
</feature>
<keyword evidence="4" id="KW-1185">Reference proteome</keyword>
<keyword evidence="2" id="KW-0812">Transmembrane</keyword>
<evidence type="ECO:0000313" key="3">
    <source>
        <dbReference type="EMBL" id="KAK3947990.1"/>
    </source>
</evidence>
<feature type="region of interest" description="Disordered" evidence="1">
    <location>
        <begin position="121"/>
        <end position="177"/>
    </location>
</feature>
<dbReference type="AlphaFoldDB" id="A0AAN6SBX6"/>
<accession>A0AAN6SBX6</accession>
<feature type="transmembrane region" description="Helical" evidence="2">
    <location>
        <begin position="20"/>
        <end position="38"/>
    </location>
</feature>
<keyword evidence="2" id="KW-1133">Transmembrane helix</keyword>
<dbReference type="Proteomes" id="UP001303222">
    <property type="component" value="Unassembled WGS sequence"/>
</dbReference>
<dbReference type="EMBL" id="MU859293">
    <property type="protein sequence ID" value="KAK3947990.1"/>
    <property type="molecule type" value="Genomic_DNA"/>
</dbReference>
<name>A0AAN6SBX6_9PEZI</name>
<reference evidence="3" key="2">
    <citation type="submission" date="2023-06" db="EMBL/GenBank/DDBJ databases">
        <authorList>
            <consortium name="Lawrence Berkeley National Laboratory"/>
            <person name="Mondo S.J."/>
            <person name="Hensen N."/>
            <person name="Bonometti L."/>
            <person name="Westerberg I."/>
            <person name="Brannstrom I.O."/>
            <person name="Guillou S."/>
            <person name="Cros-Aarteil S."/>
            <person name="Calhoun S."/>
            <person name="Haridas S."/>
            <person name="Kuo A."/>
            <person name="Pangilinan J."/>
            <person name="Riley R."/>
            <person name="Labutti K."/>
            <person name="Andreopoulos B."/>
            <person name="Lipzen A."/>
            <person name="Chen C."/>
            <person name="Yanf M."/>
            <person name="Daum C."/>
            <person name="Ng V."/>
            <person name="Clum A."/>
            <person name="Steindorff A."/>
            <person name="Ohm R."/>
            <person name="Martin F."/>
            <person name="Silar P."/>
            <person name="Natvig D."/>
            <person name="Lalanne C."/>
            <person name="Gautier V."/>
            <person name="Ament-Velasquez S.L."/>
            <person name="Kruys A."/>
            <person name="Hutchinson M.I."/>
            <person name="Powell A.J."/>
            <person name="Barry K."/>
            <person name="Miller A.N."/>
            <person name="Grigoriev I.V."/>
            <person name="Debuchy R."/>
            <person name="Gladieux P."/>
            <person name="Thoren M.H."/>
            <person name="Johannesson H."/>
        </authorList>
    </citation>
    <scope>NUCLEOTIDE SEQUENCE</scope>
    <source>
        <strain evidence="3">CBS 626.80</strain>
    </source>
</reference>
<proteinExistence type="predicted"/>
<gene>
    <name evidence="3" type="ORF">QBC32DRAFT_365399</name>
</gene>
<keyword evidence="2" id="KW-0472">Membrane</keyword>
<evidence type="ECO:0000313" key="4">
    <source>
        <dbReference type="Proteomes" id="UP001303222"/>
    </source>
</evidence>